<keyword evidence="6" id="KW-1185">Reference proteome</keyword>
<dbReference type="RefSeq" id="WP_124222308.1">
    <property type="nucleotide sequence ID" value="NZ_RKRF01000010.1"/>
</dbReference>
<feature type="domain" description="Carboxyltransferase" evidence="4">
    <location>
        <begin position="2"/>
        <end position="201"/>
    </location>
</feature>
<dbReference type="OrthoDB" id="9778567at2"/>
<dbReference type="SUPFAM" id="SSF160467">
    <property type="entry name" value="PH0987 N-terminal domain-like"/>
    <property type="match status" value="1"/>
</dbReference>
<dbReference type="EMBL" id="RKRF01000010">
    <property type="protein sequence ID" value="RPF52140.1"/>
    <property type="molecule type" value="Genomic_DNA"/>
</dbReference>
<dbReference type="PANTHER" id="PTHR34698">
    <property type="entry name" value="5-OXOPROLINASE SUBUNIT B"/>
    <property type="match status" value="1"/>
</dbReference>
<dbReference type="InterPro" id="IPR010016">
    <property type="entry name" value="PxpB"/>
</dbReference>
<keyword evidence="1" id="KW-0547">Nucleotide-binding</keyword>
<protein>
    <submittedName>
        <fullName evidence="5">Inhibitor of KinA</fullName>
    </submittedName>
</protein>
<keyword evidence="2" id="KW-0378">Hydrolase</keyword>
<evidence type="ECO:0000259" key="4">
    <source>
        <dbReference type="SMART" id="SM00796"/>
    </source>
</evidence>
<accession>A0A3N5B9I9</accession>
<sequence length="232" mass="26603">MQKIFPLNDQSITVSFGDVIDLNINRNAQQLYRKILELNDPYIIDVVPTYTNVTVFFNHKLISYNEMEDKLKGLIEELTSQSDEVKTKIIHIPVYYDGPDLERVAQYNHITTDEVIKRHVDGQYQVYMIGFLPGFPYLGGLDEQLATPRLNQPRPKTPAGSVGIANHQTGIYSVESPGGWNIIGYTPISIFDLEKEQPFLFQAGDVLKFYEISKLQLDEGQQPEVEWLDENY</sequence>
<dbReference type="Gene3D" id="2.40.100.10">
    <property type="entry name" value="Cyclophilin-like"/>
    <property type="match status" value="1"/>
</dbReference>
<dbReference type="InterPro" id="IPR003833">
    <property type="entry name" value="CT_C_D"/>
</dbReference>
<comment type="caution">
    <text evidence="5">The sequence shown here is derived from an EMBL/GenBank/DDBJ whole genome shotgun (WGS) entry which is preliminary data.</text>
</comment>
<organism evidence="5 6">
    <name type="scientific">Aquisalibacillus elongatus</name>
    <dbReference type="NCBI Taxonomy" id="485577"/>
    <lineage>
        <taxon>Bacteria</taxon>
        <taxon>Bacillati</taxon>
        <taxon>Bacillota</taxon>
        <taxon>Bacilli</taxon>
        <taxon>Bacillales</taxon>
        <taxon>Bacillaceae</taxon>
        <taxon>Aquisalibacillus</taxon>
    </lineage>
</organism>
<evidence type="ECO:0000256" key="3">
    <source>
        <dbReference type="ARBA" id="ARBA00022840"/>
    </source>
</evidence>
<dbReference type="InterPro" id="IPR029000">
    <property type="entry name" value="Cyclophilin-like_dom_sf"/>
</dbReference>
<dbReference type="SMART" id="SM00796">
    <property type="entry name" value="AHS1"/>
    <property type="match status" value="1"/>
</dbReference>
<dbReference type="AlphaFoldDB" id="A0A3N5B9I9"/>
<dbReference type="GO" id="GO:0005524">
    <property type="term" value="F:ATP binding"/>
    <property type="evidence" value="ECO:0007669"/>
    <property type="project" value="UniProtKB-KW"/>
</dbReference>
<evidence type="ECO:0000256" key="2">
    <source>
        <dbReference type="ARBA" id="ARBA00022801"/>
    </source>
</evidence>
<reference evidence="5 6" key="1">
    <citation type="submission" date="2018-11" db="EMBL/GenBank/DDBJ databases">
        <title>Genomic Encyclopedia of Type Strains, Phase IV (KMG-IV): sequencing the most valuable type-strain genomes for metagenomic binning, comparative biology and taxonomic classification.</title>
        <authorList>
            <person name="Goeker M."/>
        </authorList>
    </citation>
    <scope>NUCLEOTIDE SEQUENCE [LARGE SCALE GENOMIC DNA]</scope>
    <source>
        <strain evidence="5 6">DSM 18090</strain>
    </source>
</reference>
<dbReference type="Gene3D" id="3.30.1360.40">
    <property type="match status" value="1"/>
</dbReference>
<evidence type="ECO:0000256" key="1">
    <source>
        <dbReference type="ARBA" id="ARBA00022741"/>
    </source>
</evidence>
<evidence type="ECO:0000313" key="5">
    <source>
        <dbReference type="EMBL" id="RPF52140.1"/>
    </source>
</evidence>
<dbReference type="SUPFAM" id="SSF50891">
    <property type="entry name" value="Cyclophilin-like"/>
    <property type="match status" value="1"/>
</dbReference>
<name>A0A3N5B9I9_9BACI</name>
<gene>
    <name evidence="5" type="ORF">EDC24_2130</name>
</gene>
<keyword evidence="3" id="KW-0067">ATP-binding</keyword>
<dbReference type="PANTHER" id="PTHR34698:SF2">
    <property type="entry name" value="5-OXOPROLINASE SUBUNIT B"/>
    <property type="match status" value="1"/>
</dbReference>
<dbReference type="NCBIfam" id="TIGR00370">
    <property type="entry name" value="5-oxoprolinase subunit PxpB"/>
    <property type="match status" value="1"/>
</dbReference>
<evidence type="ECO:0000313" key="6">
    <source>
        <dbReference type="Proteomes" id="UP000276443"/>
    </source>
</evidence>
<dbReference type="Proteomes" id="UP000276443">
    <property type="component" value="Unassembled WGS sequence"/>
</dbReference>
<dbReference type="GO" id="GO:0016787">
    <property type="term" value="F:hydrolase activity"/>
    <property type="evidence" value="ECO:0007669"/>
    <property type="project" value="UniProtKB-KW"/>
</dbReference>
<dbReference type="Pfam" id="PF02682">
    <property type="entry name" value="CT_C_D"/>
    <property type="match status" value="1"/>
</dbReference>
<proteinExistence type="predicted"/>